<keyword evidence="2" id="KW-1185">Reference proteome</keyword>
<evidence type="ECO:0000313" key="1">
    <source>
        <dbReference type="EMBL" id="KAI8441349.1"/>
    </source>
</evidence>
<evidence type="ECO:0000313" key="2">
    <source>
        <dbReference type="Proteomes" id="UP001064048"/>
    </source>
</evidence>
<proteinExistence type="predicted"/>
<protein>
    <submittedName>
        <fullName evidence="1">Uncharacterized protein</fullName>
    </submittedName>
</protein>
<dbReference type="EMBL" id="CM046127">
    <property type="protein sequence ID" value="KAI8441349.1"/>
    <property type="molecule type" value="Genomic_DNA"/>
</dbReference>
<comment type="caution">
    <text evidence="1">The sequence shown here is derived from an EMBL/GenBank/DDBJ whole genome shotgun (WGS) entry which is preliminary data.</text>
</comment>
<organism evidence="1 2">
    <name type="scientific">Choristoneura fumiferana</name>
    <name type="common">Spruce budworm moth</name>
    <name type="synonym">Archips fumiferana</name>
    <dbReference type="NCBI Taxonomy" id="7141"/>
    <lineage>
        <taxon>Eukaryota</taxon>
        <taxon>Metazoa</taxon>
        <taxon>Ecdysozoa</taxon>
        <taxon>Arthropoda</taxon>
        <taxon>Hexapoda</taxon>
        <taxon>Insecta</taxon>
        <taxon>Pterygota</taxon>
        <taxon>Neoptera</taxon>
        <taxon>Endopterygota</taxon>
        <taxon>Lepidoptera</taxon>
        <taxon>Glossata</taxon>
        <taxon>Ditrysia</taxon>
        <taxon>Tortricoidea</taxon>
        <taxon>Tortricidae</taxon>
        <taxon>Tortricinae</taxon>
        <taxon>Choristoneura</taxon>
    </lineage>
</organism>
<gene>
    <name evidence="1" type="ORF">MSG28_014966</name>
</gene>
<reference evidence="1 2" key="1">
    <citation type="journal article" date="2022" name="Genome Biol. Evol.">
        <title>The Spruce Budworm Genome: Reconstructing the Evolutionary History of Antifreeze Proteins.</title>
        <authorList>
            <person name="Beliveau C."/>
            <person name="Gagne P."/>
            <person name="Picq S."/>
            <person name="Vernygora O."/>
            <person name="Keeling C.I."/>
            <person name="Pinkney K."/>
            <person name="Doucet D."/>
            <person name="Wen F."/>
            <person name="Johnston J.S."/>
            <person name="Maaroufi H."/>
            <person name="Boyle B."/>
            <person name="Laroche J."/>
            <person name="Dewar K."/>
            <person name="Juretic N."/>
            <person name="Blackburn G."/>
            <person name="Nisole A."/>
            <person name="Brunet B."/>
            <person name="Brandao M."/>
            <person name="Lumley L."/>
            <person name="Duan J."/>
            <person name="Quan G."/>
            <person name="Lucarotti C.J."/>
            <person name="Roe A.D."/>
            <person name="Sperling F.A.H."/>
            <person name="Levesque R.C."/>
            <person name="Cusson M."/>
        </authorList>
    </citation>
    <scope>NUCLEOTIDE SEQUENCE [LARGE SCALE GENOMIC DNA]</scope>
    <source>
        <strain evidence="1">Glfc:IPQL:Cfum</strain>
    </source>
</reference>
<accession>A0ACC0KXS1</accession>
<name>A0ACC0KXS1_CHOFU</name>
<sequence>MAPYAAEREVPLEGYSKEVTFPKLVAPQADDHKFRISWFNVFAFGYWHGSALYGLYLGITSASWPTIIYAFIMMELSVLGITAACHRLYAHKTFKVKLPLNIIMMILATFSGQYTVYNWVRDHRLHHKCSDTDGDPHNATRGFFFSHIGWILCEKHPEVKRRGVTIDMSDIKDNPVLAFQKKYAAIWFTMVNYVLPTYFPMYFWGETLSNAWHLNSFRFVMSLNIICLVNSAAHMWGNRPYDETIRPANNDLTIVLTLGEGFHNYHHAFPWDYRSAEFGNETFNFTTTFIHFFKWLGWAYDFKTVDREMILKRVARTGNGTHASVKEVGGKNDVKAN</sequence>
<dbReference type="Proteomes" id="UP001064048">
    <property type="component" value="Chromosome 27"/>
</dbReference>